<dbReference type="PANTHER" id="PTHR41878:SF1">
    <property type="entry name" value="TNPR PROTEIN"/>
    <property type="match status" value="1"/>
</dbReference>
<dbReference type="SUPFAM" id="SSF159941">
    <property type="entry name" value="MM3350-like"/>
    <property type="match status" value="1"/>
</dbReference>
<name>A0A7C6EKL1_UNCW3</name>
<dbReference type="AlphaFoldDB" id="A0A7C6EKL1"/>
<accession>A0A7C6EKL1</accession>
<comment type="caution">
    <text evidence="2">The sequence shown here is derived from an EMBL/GenBank/DDBJ whole genome shotgun (WGS) entry which is preliminary data.</text>
</comment>
<dbReference type="InterPro" id="IPR024047">
    <property type="entry name" value="MM3350-like_sf"/>
</dbReference>
<evidence type="ECO:0000313" key="2">
    <source>
        <dbReference type="EMBL" id="HHS63386.1"/>
    </source>
</evidence>
<gene>
    <name evidence="2" type="ORF">ENV70_07260</name>
</gene>
<evidence type="ECO:0000259" key="1">
    <source>
        <dbReference type="Pfam" id="PF07929"/>
    </source>
</evidence>
<dbReference type="InterPro" id="IPR012912">
    <property type="entry name" value="Plasmid_pRiA4b_Orf3-like"/>
</dbReference>
<dbReference type="EMBL" id="DTHJ01000146">
    <property type="protein sequence ID" value="HHS63386.1"/>
    <property type="molecule type" value="Genomic_DNA"/>
</dbReference>
<organism evidence="2">
    <name type="scientific">candidate division WOR-3 bacterium</name>
    <dbReference type="NCBI Taxonomy" id="2052148"/>
    <lineage>
        <taxon>Bacteria</taxon>
        <taxon>Bacteria division WOR-3</taxon>
    </lineage>
</organism>
<sequence length="154" mass="17855">MNKIAGSRESKPMILTLSIECVWGVNLTKPCKRIVEISADATLNDLHEFIQDIMDFGRDHPYEFYFANNSSPFAKKIWVTKKEDWKDKEDDFASVKLGTIWPLGRKKLYYIFGFGDRWIFEIHKKRGAKPPKKGISYPRVIGAIGPKPRQYQSI</sequence>
<reference evidence="2" key="1">
    <citation type="journal article" date="2020" name="mSystems">
        <title>Genome- and Community-Level Interaction Insights into Carbon Utilization and Element Cycling Functions of Hydrothermarchaeota in Hydrothermal Sediment.</title>
        <authorList>
            <person name="Zhou Z."/>
            <person name="Liu Y."/>
            <person name="Xu W."/>
            <person name="Pan J."/>
            <person name="Luo Z.H."/>
            <person name="Li M."/>
        </authorList>
    </citation>
    <scope>NUCLEOTIDE SEQUENCE [LARGE SCALE GENOMIC DNA]</scope>
    <source>
        <strain evidence="2">SpSt-783</strain>
    </source>
</reference>
<proteinExistence type="predicted"/>
<feature type="domain" description="Plasmid pRiA4b Orf3-like" evidence="1">
    <location>
        <begin position="28"/>
        <end position="146"/>
    </location>
</feature>
<dbReference type="Pfam" id="PF07929">
    <property type="entry name" value="PRiA4_ORF3"/>
    <property type="match status" value="1"/>
</dbReference>
<dbReference type="PANTHER" id="PTHR41878">
    <property type="entry name" value="LEXA REPRESSOR-RELATED"/>
    <property type="match status" value="1"/>
</dbReference>
<dbReference type="Gene3D" id="3.10.290.30">
    <property type="entry name" value="MM3350-like"/>
    <property type="match status" value="1"/>
</dbReference>
<protein>
    <recommendedName>
        <fullName evidence="1">Plasmid pRiA4b Orf3-like domain-containing protein</fullName>
    </recommendedName>
</protein>